<dbReference type="AlphaFoldDB" id="A0A173YLJ0"/>
<organism evidence="2 3">
    <name type="scientific">Roseburia inulinivorans</name>
    <dbReference type="NCBI Taxonomy" id="360807"/>
    <lineage>
        <taxon>Bacteria</taxon>
        <taxon>Bacillati</taxon>
        <taxon>Bacillota</taxon>
        <taxon>Clostridia</taxon>
        <taxon>Lachnospirales</taxon>
        <taxon>Lachnospiraceae</taxon>
        <taxon>Roseburia</taxon>
    </lineage>
</organism>
<evidence type="ECO:0000259" key="1">
    <source>
        <dbReference type="PROSITE" id="PS50164"/>
    </source>
</evidence>
<proteinExistence type="predicted"/>
<dbReference type="Gene3D" id="3.40.1440.10">
    <property type="entry name" value="GIY-YIG endonuclease"/>
    <property type="match status" value="1"/>
</dbReference>
<protein>
    <recommendedName>
        <fullName evidence="1">GIY-YIG domain-containing protein</fullName>
    </recommendedName>
</protein>
<dbReference type="RefSeq" id="WP_055301600.1">
    <property type="nucleotide sequence ID" value="NZ_CYYR01000005.1"/>
</dbReference>
<dbReference type="InterPro" id="IPR000305">
    <property type="entry name" value="GIY-YIG_endonuc"/>
</dbReference>
<gene>
    <name evidence="2" type="ORF">ERS852392_00976</name>
</gene>
<feature type="domain" description="GIY-YIG" evidence="1">
    <location>
        <begin position="78"/>
        <end position="174"/>
    </location>
</feature>
<sequence length="191" mass="22609">MKVLGTKDAKKRYISEIKRIDVVQEMQLMTWTFCLSTELWEKYSERKSSVNLVELKKIKYFSDTGTELSEEVKQLPNDKGGIYLYVIENCVIPNSGSYIMYVGRARCTQNENLRNRAKSHFKQYVRHEENERLERLFDKWKPYIYLLYLPIDGNDEIDLVEDELIIALTPPCNKEYPSPKIRKKLSAFNYS</sequence>
<name>A0A173YLJ0_9FIRM</name>
<evidence type="ECO:0000313" key="2">
    <source>
        <dbReference type="EMBL" id="CUN64972.1"/>
    </source>
</evidence>
<dbReference type="Proteomes" id="UP000095395">
    <property type="component" value="Unassembled WGS sequence"/>
</dbReference>
<evidence type="ECO:0000313" key="3">
    <source>
        <dbReference type="Proteomes" id="UP000095395"/>
    </source>
</evidence>
<reference evidence="2 3" key="1">
    <citation type="submission" date="2015-09" db="EMBL/GenBank/DDBJ databases">
        <authorList>
            <consortium name="Pathogen Informatics"/>
        </authorList>
    </citation>
    <scope>NUCLEOTIDE SEQUENCE [LARGE SCALE GENOMIC DNA]</scope>
    <source>
        <strain evidence="2 3">2789STDY5608835</strain>
    </source>
</reference>
<dbReference type="EMBL" id="CYYR01000005">
    <property type="protein sequence ID" value="CUN64972.1"/>
    <property type="molecule type" value="Genomic_DNA"/>
</dbReference>
<dbReference type="PROSITE" id="PS50164">
    <property type="entry name" value="GIY_YIG"/>
    <property type="match status" value="1"/>
</dbReference>
<dbReference type="InterPro" id="IPR035901">
    <property type="entry name" value="GIY-YIG_endonuc_sf"/>
</dbReference>
<accession>A0A173YLJ0</accession>